<dbReference type="Proteomes" id="UP000000249">
    <property type="component" value="Chromosome 2"/>
</dbReference>
<accession>A0A0H3AGA1</accession>
<proteinExistence type="predicted"/>
<dbReference type="EMBL" id="CP000626">
    <property type="protein sequence ID" value="ABQ18947.1"/>
    <property type="molecule type" value="Genomic_DNA"/>
</dbReference>
<evidence type="ECO:0000313" key="1">
    <source>
        <dbReference type="EMBL" id="ABQ18947.1"/>
    </source>
</evidence>
<evidence type="ECO:0000313" key="2">
    <source>
        <dbReference type="Proteomes" id="UP000000249"/>
    </source>
</evidence>
<organism evidence="1 2">
    <name type="scientific">Vibrio cholerae serotype O1 (strain ATCC 39541 / Classical Ogawa 395 / O395)</name>
    <dbReference type="NCBI Taxonomy" id="345073"/>
    <lineage>
        <taxon>Bacteria</taxon>
        <taxon>Pseudomonadati</taxon>
        <taxon>Pseudomonadota</taxon>
        <taxon>Gammaproteobacteria</taxon>
        <taxon>Vibrionales</taxon>
        <taxon>Vibrionaceae</taxon>
        <taxon>Vibrio</taxon>
    </lineage>
</organism>
<dbReference type="AlphaFoldDB" id="A0A0H3AGA1"/>
<reference evidence="1 2" key="1">
    <citation type="submission" date="2007-03" db="EMBL/GenBank/DDBJ databases">
        <authorList>
            <person name="Heidelberg J."/>
        </authorList>
    </citation>
    <scope>NUCLEOTIDE SEQUENCE [LARGE SCALE GENOMIC DNA]</scope>
    <source>
        <strain evidence="2">ATCC 39541 / Classical Ogawa 395 / O395</strain>
    </source>
</reference>
<protein>
    <submittedName>
        <fullName evidence="1">Uncharacterized protein</fullName>
    </submittedName>
</protein>
<dbReference type="KEGG" id="vco:VC0395_0468"/>
<gene>
    <name evidence="1" type="ordered locus">VC0395_0468</name>
</gene>
<sequence>MILFYDEGKNALHEWSYKEGVVTTELISG</sequence>
<name>A0A0H3AGA1_VIBC3</name>